<keyword evidence="1" id="KW-1133">Transmembrane helix</keyword>
<name>A9KCA3_COXBN</name>
<sequence>MMINKTRSGLFIFHAACLILAVLCFYFSISEALFMWFYPDELGPMNVLNGGTGIIGCTGSYYLHTSVNRLSADFGLCLMARTTEVFSSPYFGWIFSRLCFYGFIPLSISFLFNRIFGIEFKRSLILALILSSFAIFILTDGETNYMFGFSLAIYATATFSFFMLISLFAKSLKSDKHFVWFCIFYLLNLNSHEVFLAISGFFIPLYIWYAYPREQYNQYRPLNAFIKTVLIDKKFITLVTIYAISTVLNLLAPGVRIRQHLWPSSGTFLDGIAYIIASLEESAYFIYKYSVIFILVFSLGLLCRFLTNDRIKPKQKLLHVLLLCAPLMYLLVTSYLIGITPSLWGGSIRTHAFRLFDPYLIPLVSNKLLLLKHGQLTMRQYLFFSVSSLVAAFFIGFLIAEQIAHQFKKNWKVKANWSINLVLFLVVIAVFFLHPDGKGSLRILATMFEHKNINLKQYSPIENKEAHSETSISKFAFTRYLFPRNKSGNHETDVTNILVDHYLRTNQHISPKKITNLIYVLMPLGLKPTASSPWQAQIYSMYKVSVTH</sequence>
<evidence type="ECO:0000313" key="2">
    <source>
        <dbReference type="EMBL" id="ABS77816.2"/>
    </source>
</evidence>
<organism evidence="2 3">
    <name type="scientific">Coxiella burnetii (strain Dugway 5J108-111)</name>
    <dbReference type="NCBI Taxonomy" id="434922"/>
    <lineage>
        <taxon>Bacteria</taxon>
        <taxon>Pseudomonadati</taxon>
        <taxon>Pseudomonadota</taxon>
        <taxon>Gammaproteobacteria</taxon>
        <taxon>Legionellales</taxon>
        <taxon>Coxiellaceae</taxon>
        <taxon>Coxiella</taxon>
    </lineage>
</organism>
<reference evidence="2 3" key="1">
    <citation type="journal article" date="2009" name="Infect. Immun.">
        <title>Comparative genomics reveal extensive transposon-mediated genomic plasticity and diversity among potential effector proteins within the genus Coxiella.</title>
        <authorList>
            <person name="Beare P.A."/>
            <person name="Unsworth N."/>
            <person name="Andoh M."/>
            <person name="Voth D.E."/>
            <person name="Omsland A."/>
            <person name="Gilk S.D."/>
            <person name="Williams K.P."/>
            <person name="Sobral B.W."/>
            <person name="Kupko J.J.III."/>
            <person name="Porcella S.F."/>
            <person name="Samuel J.E."/>
            <person name="Heinzen R.A."/>
        </authorList>
    </citation>
    <scope>NUCLEOTIDE SEQUENCE [LARGE SCALE GENOMIC DNA]</scope>
    <source>
        <strain evidence="2 3">Dugway 5J108-111</strain>
    </source>
</reference>
<feature type="transmembrane region" description="Helical" evidence="1">
    <location>
        <begin position="285"/>
        <end position="306"/>
    </location>
</feature>
<feature type="transmembrane region" description="Helical" evidence="1">
    <location>
        <begin position="12"/>
        <end position="38"/>
    </location>
</feature>
<dbReference type="HOGENOM" id="CLU_478766_0_0_6"/>
<feature type="transmembrane region" description="Helical" evidence="1">
    <location>
        <begin position="124"/>
        <end position="139"/>
    </location>
</feature>
<feature type="transmembrane region" description="Helical" evidence="1">
    <location>
        <begin position="235"/>
        <end position="252"/>
    </location>
</feature>
<gene>
    <name evidence="2" type="ordered locus">CBUD_0701</name>
</gene>
<keyword evidence="1" id="KW-0472">Membrane</keyword>
<proteinExistence type="predicted"/>
<dbReference type="AlphaFoldDB" id="A9KCA3"/>
<evidence type="ECO:0000256" key="1">
    <source>
        <dbReference type="SAM" id="Phobius"/>
    </source>
</evidence>
<keyword evidence="1" id="KW-0812">Transmembrane</keyword>
<feature type="transmembrane region" description="Helical" evidence="1">
    <location>
        <begin position="145"/>
        <end position="169"/>
    </location>
</feature>
<dbReference type="KEGG" id="cbd:CBUD_0701"/>
<feature type="transmembrane region" description="Helical" evidence="1">
    <location>
        <begin position="90"/>
        <end position="112"/>
    </location>
</feature>
<feature type="transmembrane region" description="Helical" evidence="1">
    <location>
        <begin position="178"/>
        <end position="211"/>
    </location>
</feature>
<evidence type="ECO:0000313" key="3">
    <source>
        <dbReference type="Proteomes" id="UP000008555"/>
    </source>
</evidence>
<accession>A9KCA3</accession>
<dbReference type="EMBL" id="CP000733">
    <property type="protein sequence ID" value="ABS77816.2"/>
    <property type="molecule type" value="Genomic_DNA"/>
</dbReference>
<dbReference type="Proteomes" id="UP000008555">
    <property type="component" value="Chromosome"/>
</dbReference>
<protein>
    <submittedName>
        <fullName evidence="2">Hypothetical exported membrane spanning protein</fullName>
    </submittedName>
</protein>
<feature type="transmembrane region" description="Helical" evidence="1">
    <location>
        <begin position="381"/>
        <end position="400"/>
    </location>
</feature>
<feature type="transmembrane region" description="Helical" evidence="1">
    <location>
        <begin position="318"/>
        <end position="339"/>
    </location>
</feature>
<feature type="transmembrane region" description="Helical" evidence="1">
    <location>
        <begin position="415"/>
        <end position="433"/>
    </location>
</feature>